<sequence>MTPPEDPRPAVRRVVEPFVYFRDHASAIPGLGGKSRSPNPNYCFHSNYFEYLPGVVLFHIRILDAHSTRGELEVRVHGYRPDNPDLGIKLVAGTRLSLVDIGQDVLELTVRISAIPGVHYAVFGHYTEAADLRATAIDIEAEECGGESAEDYGDAQAPEIAFKAVLPEAVASLVADRPSSLSMPGSQACTLAQVQSDELMMGWPQLVAGHDADGDLLTHWRQVYVLQVLERFGFLGVGASGVALGALPDGLENLLHTQDCLMAARTIEEVADPALTLRGSGHFDFLICLDGSAYFDSFGGFSAFVKAAMRRVLSGGIVILVFDFHAHPAVEADAGRCVLARFEIERLALSLIGHGATVAQLGFPSGRGTDVAPAAIVPFGLAVRR</sequence>
<evidence type="ECO:0000313" key="1">
    <source>
        <dbReference type="EMBL" id="MCJ2180609.1"/>
    </source>
</evidence>
<evidence type="ECO:0000313" key="2">
    <source>
        <dbReference type="Proteomes" id="UP001162880"/>
    </source>
</evidence>
<dbReference type="EMBL" id="JALHLE010000038">
    <property type="protein sequence ID" value="MCJ2180609.1"/>
    <property type="molecule type" value="Genomic_DNA"/>
</dbReference>
<evidence type="ECO:0008006" key="3">
    <source>
        <dbReference type="Google" id="ProtNLM"/>
    </source>
</evidence>
<dbReference type="RefSeq" id="WP_243996030.1">
    <property type="nucleotide sequence ID" value="NZ_JALHLE010000038.1"/>
</dbReference>
<accession>A0ABT0B6R7</accession>
<reference evidence="1" key="1">
    <citation type="submission" date="2022-03" db="EMBL/GenBank/DDBJ databases">
        <title>Identification of a novel bacterium isolated from mangrove sediments.</title>
        <authorList>
            <person name="Pan X."/>
        </authorList>
    </citation>
    <scope>NUCLEOTIDE SEQUENCE</scope>
    <source>
        <strain evidence="1">B2580</strain>
    </source>
</reference>
<proteinExistence type="predicted"/>
<dbReference type="Proteomes" id="UP001162880">
    <property type="component" value="Unassembled WGS sequence"/>
</dbReference>
<gene>
    <name evidence="1" type="ORF">MTR64_18715</name>
</gene>
<comment type="caution">
    <text evidence="1">The sequence shown here is derived from an EMBL/GenBank/DDBJ whole genome shotgun (WGS) entry which is preliminary data.</text>
</comment>
<name>A0ABT0B6R7_9SPHN</name>
<protein>
    <recommendedName>
        <fullName evidence="3">Class I SAM-dependent methyltransferase</fullName>
    </recommendedName>
</protein>
<organism evidence="1 2">
    <name type="scientific">Novosphingobium album</name>
    <name type="common">ex Hu et al. 2023</name>
    <dbReference type="NCBI Taxonomy" id="2930093"/>
    <lineage>
        <taxon>Bacteria</taxon>
        <taxon>Pseudomonadati</taxon>
        <taxon>Pseudomonadota</taxon>
        <taxon>Alphaproteobacteria</taxon>
        <taxon>Sphingomonadales</taxon>
        <taxon>Sphingomonadaceae</taxon>
        <taxon>Novosphingobium</taxon>
    </lineage>
</organism>
<keyword evidence="2" id="KW-1185">Reference proteome</keyword>